<protein>
    <submittedName>
        <fullName evidence="1">Uncharacterized protein</fullName>
    </submittedName>
</protein>
<proteinExistence type="predicted"/>
<keyword evidence="2" id="KW-1185">Reference proteome</keyword>
<organism evidence="1 2">
    <name type="scientific">Dermacentor silvarum</name>
    <name type="common">Tick</name>
    <dbReference type="NCBI Taxonomy" id="543639"/>
    <lineage>
        <taxon>Eukaryota</taxon>
        <taxon>Metazoa</taxon>
        <taxon>Ecdysozoa</taxon>
        <taxon>Arthropoda</taxon>
        <taxon>Chelicerata</taxon>
        <taxon>Arachnida</taxon>
        <taxon>Acari</taxon>
        <taxon>Parasitiformes</taxon>
        <taxon>Ixodida</taxon>
        <taxon>Ixodoidea</taxon>
        <taxon>Ixodidae</taxon>
        <taxon>Rhipicephalinae</taxon>
        <taxon>Dermacentor</taxon>
    </lineage>
</organism>
<name>A0ACB8CW61_DERSI</name>
<dbReference type="Proteomes" id="UP000821865">
    <property type="component" value="Chromosome 4"/>
</dbReference>
<sequence>MRRRRDPSETGPAAVALRLLRAEEQRNKSTTPAHATPDAGKASSADEMAHQRLIYETAFELRVKNSSHVQAPSTWCLSSSSSSEVSVTPGRKGGIRRQPSLQDSCCPKPPLHQRSSCSTSASSSVQQQPAPTPRGFSSSVAVASSDSCYTAECRVWRSCKRQRPTRPIYQNHPLPRCLTSENPPVAPISAVAVKRSIHAGVKVRPSESVRRPRHGDLRNKGEPMALGTRSAQ</sequence>
<evidence type="ECO:0000313" key="1">
    <source>
        <dbReference type="EMBL" id="KAH7953361.1"/>
    </source>
</evidence>
<reference evidence="1" key="1">
    <citation type="submission" date="2020-05" db="EMBL/GenBank/DDBJ databases">
        <title>Large-scale comparative analyses of tick genomes elucidate their genetic diversity and vector capacities.</title>
        <authorList>
            <person name="Jia N."/>
            <person name="Wang J."/>
            <person name="Shi W."/>
            <person name="Du L."/>
            <person name="Sun Y."/>
            <person name="Zhan W."/>
            <person name="Jiang J."/>
            <person name="Wang Q."/>
            <person name="Zhang B."/>
            <person name="Ji P."/>
            <person name="Sakyi L.B."/>
            <person name="Cui X."/>
            <person name="Yuan T."/>
            <person name="Jiang B."/>
            <person name="Yang W."/>
            <person name="Lam T.T.-Y."/>
            <person name="Chang Q."/>
            <person name="Ding S."/>
            <person name="Wang X."/>
            <person name="Zhu J."/>
            <person name="Ruan X."/>
            <person name="Zhao L."/>
            <person name="Wei J."/>
            <person name="Que T."/>
            <person name="Du C."/>
            <person name="Cheng J."/>
            <person name="Dai P."/>
            <person name="Han X."/>
            <person name="Huang E."/>
            <person name="Gao Y."/>
            <person name="Liu J."/>
            <person name="Shao H."/>
            <person name="Ye R."/>
            <person name="Li L."/>
            <person name="Wei W."/>
            <person name="Wang X."/>
            <person name="Wang C."/>
            <person name="Yang T."/>
            <person name="Huo Q."/>
            <person name="Li W."/>
            <person name="Guo W."/>
            <person name="Chen H."/>
            <person name="Zhou L."/>
            <person name="Ni X."/>
            <person name="Tian J."/>
            <person name="Zhou Y."/>
            <person name="Sheng Y."/>
            <person name="Liu T."/>
            <person name="Pan Y."/>
            <person name="Xia L."/>
            <person name="Li J."/>
            <person name="Zhao F."/>
            <person name="Cao W."/>
        </authorList>
    </citation>
    <scope>NUCLEOTIDE SEQUENCE</scope>
    <source>
        <strain evidence="1">Dsil-2018</strain>
    </source>
</reference>
<dbReference type="EMBL" id="CM023473">
    <property type="protein sequence ID" value="KAH7953361.1"/>
    <property type="molecule type" value="Genomic_DNA"/>
</dbReference>
<evidence type="ECO:0000313" key="2">
    <source>
        <dbReference type="Proteomes" id="UP000821865"/>
    </source>
</evidence>
<accession>A0ACB8CW61</accession>
<gene>
    <name evidence="1" type="ORF">HPB49_007351</name>
</gene>
<comment type="caution">
    <text evidence="1">The sequence shown here is derived from an EMBL/GenBank/DDBJ whole genome shotgun (WGS) entry which is preliminary data.</text>
</comment>